<proteinExistence type="inferred from homology"/>
<accession>A0ABZ2RPX4</accession>
<gene>
    <name evidence="6 8" type="primary">rnpA</name>
    <name evidence="8" type="ORF">WG617_00045</name>
</gene>
<evidence type="ECO:0000256" key="5">
    <source>
        <dbReference type="ARBA" id="ARBA00022884"/>
    </source>
</evidence>
<comment type="catalytic activity">
    <reaction evidence="6">
        <text>Endonucleolytic cleavage of RNA, removing 5'-extranucleotides from tRNA precursor.</text>
        <dbReference type="EC" id="3.1.26.5"/>
    </reaction>
</comment>
<dbReference type="Proteomes" id="UP001477443">
    <property type="component" value="Chromosome"/>
</dbReference>
<name>A0ABZ2RPX4_9BACT</name>
<keyword evidence="2 6" id="KW-0540">Nuclease</keyword>
<evidence type="ECO:0000313" key="9">
    <source>
        <dbReference type="Proteomes" id="UP001477443"/>
    </source>
</evidence>
<dbReference type="Pfam" id="PF00825">
    <property type="entry name" value="Ribonuclease_P"/>
    <property type="match status" value="1"/>
</dbReference>
<dbReference type="PANTHER" id="PTHR33992:SF1">
    <property type="entry name" value="RIBONUCLEASE P PROTEIN COMPONENT"/>
    <property type="match status" value="1"/>
</dbReference>
<evidence type="ECO:0000256" key="2">
    <source>
        <dbReference type="ARBA" id="ARBA00022722"/>
    </source>
</evidence>
<keyword evidence="5 6" id="KW-0694">RNA-binding</keyword>
<dbReference type="HAMAP" id="MF_00227">
    <property type="entry name" value="RNase_P"/>
    <property type="match status" value="1"/>
</dbReference>
<dbReference type="SUPFAM" id="SSF54211">
    <property type="entry name" value="Ribosomal protein S5 domain 2-like"/>
    <property type="match status" value="1"/>
</dbReference>
<evidence type="ECO:0000313" key="8">
    <source>
        <dbReference type="EMBL" id="WXL29042.1"/>
    </source>
</evidence>
<sequence length="106" mass="13001">MKKIYRLQKSWEFDEIIKKKNQIVNKYLVLYFAPAKDFKVGITVPKKFCGAFWRNYYKRQLKAIIHSLNVYDIKYHCVLILRKEFLNETYSEKYDATMKMFKKLKK</sequence>
<dbReference type="NCBIfam" id="TIGR00188">
    <property type="entry name" value="rnpA"/>
    <property type="match status" value="1"/>
</dbReference>
<dbReference type="Gene3D" id="3.30.230.10">
    <property type="match status" value="1"/>
</dbReference>
<dbReference type="InterPro" id="IPR000100">
    <property type="entry name" value="RNase_P"/>
</dbReference>
<dbReference type="EC" id="3.1.26.5" evidence="6 7"/>
<keyword evidence="3 6" id="KW-0255">Endonuclease</keyword>
<comment type="subunit">
    <text evidence="6">Consists of a catalytic RNA component (M1 or rnpB) and a protein subunit.</text>
</comment>
<dbReference type="InterPro" id="IPR020568">
    <property type="entry name" value="Ribosomal_Su5_D2-typ_SF"/>
</dbReference>
<dbReference type="EMBL" id="CP148067">
    <property type="protein sequence ID" value="WXL29042.1"/>
    <property type="molecule type" value="Genomic_DNA"/>
</dbReference>
<organism evidence="8 9">
    <name type="scientific">Mycoplasmopsis felifaucium</name>
    <dbReference type="NCBI Taxonomy" id="35768"/>
    <lineage>
        <taxon>Bacteria</taxon>
        <taxon>Bacillati</taxon>
        <taxon>Mycoplasmatota</taxon>
        <taxon>Mycoplasmoidales</taxon>
        <taxon>Metamycoplasmataceae</taxon>
        <taxon>Mycoplasmopsis</taxon>
    </lineage>
</organism>
<dbReference type="InterPro" id="IPR014721">
    <property type="entry name" value="Ribsml_uS5_D2-typ_fold_subgr"/>
</dbReference>
<evidence type="ECO:0000256" key="7">
    <source>
        <dbReference type="NCBIfam" id="TIGR00188"/>
    </source>
</evidence>
<dbReference type="RefSeq" id="WP_338822633.1">
    <property type="nucleotide sequence ID" value="NZ_CP148067.1"/>
</dbReference>
<dbReference type="PANTHER" id="PTHR33992">
    <property type="entry name" value="RIBONUCLEASE P PROTEIN COMPONENT"/>
    <property type="match status" value="1"/>
</dbReference>
<keyword evidence="9" id="KW-1185">Reference proteome</keyword>
<keyword evidence="4 6" id="KW-0378">Hydrolase</keyword>
<evidence type="ECO:0000256" key="6">
    <source>
        <dbReference type="HAMAP-Rule" id="MF_00227"/>
    </source>
</evidence>
<protein>
    <recommendedName>
        <fullName evidence="6 7">Ribonuclease P protein component</fullName>
        <shortName evidence="6">RNase P protein</shortName>
        <shortName evidence="6">RNaseP protein</shortName>
        <ecNumber evidence="6 7">3.1.26.5</ecNumber>
    </recommendedName>
    <alternativeName>
        <fullName evidence="6">Protein C5</fullName>
    </alternativeName>
</protein>
<evidence type="ECO:0000256" key="3">
    <source>
        <dbReference type="ARBA" id="ARBA00022759"/>
    </source>
</evidence>
<evidence type="ECO:0000256" key="1">
    <source>
        <dbReference type="ARBA" id="ARBA00022694"/>
    </source>
</evidence>
<comment type="similarity">
    <text evidence="6">Belongs to the RnpA family.</text>
</comment>
<reference evidence="8" key="1">
    <citation type="submission" date="2024-03" db="EMBL/GenBank/DDBJ databases">
        <title>Complete genome sequence of Mycoplasma felifaucium Z921 isolated from the trachea of a cheetah.</title>
        <authorList>
            <person name="Spergser J."/>
        </authorList>
    </citation>
    <scope>NUCLEOTIDE SEQUENCE [LARGE SCALE GENOMIC DNA]</scope>
    <source>
        <strain evidence="8">Z921</strain>
    </source>
</reference>
<keyword evidence="1 6" id="KW-0819">tRNA processing</keyword>
<dbReference type="GO" id="GO:0004526">
    <property type="term" value="F:ribonuclease P activity"/>
    <property type="evidence" value="ECO:0007669"/>
    <property type="project" value="UniProtKB-EC"/>
</dbReference>
<evidence type="ECO:0000256" key="4">
    <source>
        <dbReference type="ARBA" id="ARBA00022801"/>
    </source>
</evidence>
<comment type="function">
    <text evidence="6">RNaseP catalyzes the removal of the 5'-leader sequence from pre-tRNA to produce the mature 5'-terminus. It can also cleave other RNA substrates such as 4.5S RNA. The protein component plays an auxiliary but essential role in vivo by binding to the 5'-leader sequence and broadening the substrate specificity of the ribozyme.</text>
</comment>